<dbReference type="InterPro" id="IPR013126">
    <property type="entry name" value="Hsp_70_fam"/>
</dbReference>
<reference evidence="5 6" key="1">
    <citation type="submission" date="2019-03" db="EMBL/GenBank/DDBJ databases">
        <title>Single cell metagenomics reveals metabolic interactions within the superorganism composed of flagellate Streblomastix strix and complex community of Bacteroidetes bacteria on its surface.</title>
        <authorList>
            <person name="Treitli S.C."/>
            <person name="Kolisko M."/>
            <person name="Husnik F."/>
            <person name="Keeling P."/>
            <person name="Hampl V."/>
        </authorList>
    </citation>
    <scope>NUCLEOTIDE SEQUENCE [LARGE SCALE GENOMIC DNA]</scope>
    <source>
        <strain evidence="5">ST1C</strain>
    </source>
</reference>
<dbReference type="PROSITE" id="PS00297">
    <property type="entry name" value="HSP70_1"/>
    <property type="match status" value="1"/>
</dbReference>
<dbReference type="PANTHER" id="PTHR19375">
    <property type="entry name" value="HEAT SHOCK PROTEIN 70KDA"/>
    <property type="match status" value="1"/>
</dbReference>
<dbReference type="InterPro" id="IPR018181">
    <property type="entry name" value="Heat_shock_70_CS"/>
</dbReference>
<dbReference type="AlphaFoldDB" id="A0A5J4WYU0"/>
<proteinExistence type="inferred from homology"/>
<dbReference type="SUPFAM" id="SSF100920">
    <property type="entry name" value="Heat shock protein 70kD (HSP70), peptide-binding domain"/>
    <property type="match status" value="1"/>
</dbReference>
<dbReference type="Pfam" id="PF00012">
    <property type="entry name" value="HSP70"/>
    <property type="match status" value="1"/>
</dbReference>
<dbReference type="InterPro" id="IPR029047">
    <property type="entry name" value="HSP70_peptide-bd_sf"/>
</dbReference>
<dbReference type="Gene3D" id="3.90.640.10">
    <property type="entry name" value="Actin, Chain A, domain 4"/>
    <property type="match status" value="1"/>
</dbReference>
<evidence type="ECO:0000313" key="6">
    <source>
        <dbReference type="Proteomes" id="UP000324800"/>
    </source>
</evidence>
<dbReference type="GO" id="GO:0140662">
    <property type="term" value="F:ATP-dependent protein folding chaperone"/>
    <property type="evidence" value="ECO:0007669"/>
    <property type="project" value="InterPro"/>
</dbReference>
<gene>
    <name evidence="5" type="ORF">EZS28_004186</name>
</gene>
<sequence length="550" mass="60890">MSNFIRPAVGIDLGTTKSCVGVWRNGSVEIFPNVQGNRTIPSWVAFTQTEQLIGEAAKNYSNISPENSLFDSKRMIGRRYSDQEIQNDMKFWPFKLVDRGNIPTYQIRYKGEVYEFSPIQICSMVVSKMKEMCESYLGHEVTEAVVTLPAGFIFRQRQELNEAVKLAGLKTIRFISETTAAGLTYAFVNLPDQEQNVQLGQQQNVQLQEDKNILVYNCGGGTVSASVVILDGGAIDVKSTSGNTHLGGEDLDNILTYYMADQFKRKYKKDLMGNSRSVGRLRTACERAKRALSTQTQATIEIDSLFECLDFNAVITRAQFEQMCDQQFRMCLEPIDRALLDSKLDKSKIDEIVLVGGSTRIPRIQQLIKEKFNGKELYKSINPDEAVAYGAAVQAAIIKGTIGPKGYSVLLMDLTPISLGIETAGGVMTFLISRNTPIPCQKQETLTTYQDGQTSIGIQIYEGENQFAKQNRLIGAFILDGIVPAPRGVPKITVQFDIDANGILQVSAEDKGTGRRNLVTITNDVSNEQAIIQTGDICKQFPVAVSIQAQ</sequence>
<accession>A0A5J4WYU0</accession>
<dbReference type="Gene3D" id="2.60.34.10">
    <property type="entry name" value="Substrate Binding Domain Of DNAk, Chain A, domain 1"/>
    <property type="match status" value="1"/>
</dbReference>
<name>A0A5J4WYU0_9EUKA</name>
<evidence type="ECO:0000313" key="5">
    <source>
        <dbReference type="EMBL" id="KAA6400288.1"/>
    </source>
</evidence>
<dbReference type="InterPro" id="IPR043129">
    <property type="entry name" value="ATPase_NBD"/>
</dbReference>
<dbReference type="OrthoDB" id="2401965at2759"/>
<comment type="caution">
    <text evidence="5">The sequence shown here is derived from an EMBL/GenBank/DDBJ whole genome shotgun (WGS) entry which is preliminary data.</text>
</comment>
<dbReference type="FunFam" id="3.90.640.10:FF:000002">
    <property type="entry name" value="Heat shock 70 kDa"/>
    <property type="match status" value="1"/>
</dbReference>
<evidence type="ECO:0000256" key="1">
    <source>
        <dbReference type="ARBA" id="ARBA00007381"/>
    </source>
</evidence>
<dbReference type="FunFam" id="3.30.30.30:FF:000001">
    <property type="entry name" value="heat shock 70 kDa protein-like"/>
    <property type="match status" value="1"/>
</dbReference>
<evidence type="ECO:0000256" key="4">
    <source>
        <dbReference type="RuleBase" id="RU003322"/>
    </source>
</evidence>
<keyword evidence="3 4" id="KW-0067">ATP-binding</keyword>
<evidence type="ECO:0000256" key="3">
    <source>
        <dbReference type="ARBA" id="ARBA00022840"/>
    </source>
</evidence>
<keyword evidence="5" id="KW-0346">Stress response</keyword>
<dbReference type="GO" id="GO:0005524">
    <property type="term" value="F:ATP binding"/>
    <property type="evidence" value="ECO:0007669"/>
    <property type="project" value="UniProtKB-KW"/>
</dbReference>
<dbReference type="Gene3D" id="3.30.420.40">
    <property type="match status" value="2"/>
</dbReference>
<dbReference type="EMBL" id="SNRW01000587">
    <property type="protein sequence ID" value="KAA6400288.1"/>
    <property type="molecule type" value="Genomic_DNA"/>
</dbReference>
<dbReference type="SUPFAM" id="SSF53067">
    <property type="entry name" value="Actin-like ATPase domain"/>
    <property type="match status" value="2"/>
</dbReference>
<dbReference type="PROSITE" id="PS01036">
    <property type="entry name" value="HSP70_3"/>
    <property type="match status" value="1"/>
</dbReference>
<evidence type="ECO:0000256" key="2">
    <source>
        <dbReference type="ARBA" id="ARBA00022741"/>
    </source>
</evidence>
<keyword evidence="2 4" id="KW-0547">Nucleotide-binding</keyword>
<organism evidence="5 6">
    <name type="scientific">Streblomastix strix</name>
    <dbReference type="NCBI Taxonomy" id="222440"/>
    <lineage>
        <taxon>Eukaryota</taxon>
        <taxon>Metamonada</taxon>
        <taxon>Preaxostyla</taxon>
        <taxon>Oxymonadida</taxon>
        <taxon>Streblomastigidae</taxon>
        <taxon>Streblomastix</taxon>
    </lineage>
</organism>
<protein>
    <submittedName>
        <fullName evidence="5">Putative Heat shock cognate 70 kDa protein 1</fullName>
    </submittedName>
</protein>
<dbReference type="Gene3D" id="3.30.30.30">
    <property type="match status" value="1"/>
</dbReference>
<dbReference type="Proteomes" id="UP000324800">
    <property type="component" value="Unassembled WGS sequence"/>
</dbReference>
<comment type="similarity">
    <text evidence="1 4">Belongs to the heat shock protein 70 family.</text>
</comment>
<dbReference type="PRINTS" id="PR00301">
    <property type="entry name" value="HEATSHOCK70"/>
</dbReference>
<dbReference type="FunFam" id="2.60.34.10:FF:000012">
    <property type="entry name" value="Heat shock 70 kDa protein"/>
    <property type="match status" value="1"/>
</dbReference>